<keyword evidence="3 7" id="KW-0812">Transmembrane</keyword>
<dbReference type="Pfam" id="PF00083">
    <property type="entry name" value="Sugar_tr"/>
    <property type="match status" value="1"/>
</dbReference>
<comment type="subcellular location">
    <subcellularLocation>
        <location evidence="1">Membrane</location>
        <topology evidence="1">Multi-pass membrane protein</topology>
    </subcellularLocation>
</comment>
<dbReference type="Gene3D" id="1.20.1250.20">
    <property type="entry name" value="MFS general substrate transporter like domains"/>
    <property type="match status" value="1"/>
</dbReference>
<feature type="compositionally biased region" description="Low complexity" evidence="6">
    <location>
        <begin position="460"/>
        <end position="482"/>
    </location>
</feature>
<evidence type="ECO:0000256" key="2">
    <source>
        <dbReference type="ARBA" id="ARBA00022448"/>
    </source>
</evidence>
<feature type="transmembrane region" description="Helical" evidence="7">
    <location>
        <begin position="181"/>
        <end position="202"/>
    </location>
</feature>
<feature type="transmembrane region" description="Helical" evidence="7">
    <location>
        <begin position="349"/>
        <end position="372"/>
    </location>
</feature>
<gene>
    <name evidence="9" type="primary">svop</name>
    <name evidence="9" type="ORF">SPIL2461_LOCUS1311</name>
</gene>
<dbReference type="GO" id="GO:0016020">
    <property type="term" value="C:membrane"/>
    <property type="evidence" value="ECO:0007669"/>
    <property type="project" value="UniProtKB-SubCell"/>
</dbReference>
<name>A0A812IVA9_SYMPI</name>
<feature type="transmembrane region" description="Helical" evidence="7">
    <location>
        <begin position="411"/>
        <end position="429"/>
    </location>
</feature>
<dbReference type="EMBL" id="CAJNIZ010001265">
    <property type="protein sequence ID" value="CAE7186985.1"/>
    <property type="molecule type" value="Genomic_DNA"/>
</dbReference>
<feature type="transmembrane region" description="Helical" evidence="7">
    <location>
        <begin position="120"/>
        <end position="140"/>
    </location>
</feature>
<keyword evidence="5 7" id="KW-0472">Membrane</keyword>
<comment type="caution">
    <text evidence="9">The sequence shown here is derived from an EMBL/GenBank/DDBJ whole genome shotgun (WGS) entry which is preliminary data.</text>
</comment>
<sequence length="498" mass="53583">MNACPRDAEEKSLAEVFDLIGFGRFQLQLLIIAGCGFMADSIEVGVVTFLEQKIPEQWPEAEGWALNALSMSVFGTKLLGSCIWGSLSDHLGRRRAFLLANVFLLLTGCLSAAAPSYVSLVVVRGLVGLAIGGIVIPFDNLAESVPEKYSSLVCYAIEYFWTIGTLYANVLAAVVLETWGWRIYLLLTALPIFLACCGYIFLEESPMWLLDRGCDEDALATLRRIAAVNGQDLGNIALVSYTRETEPSCRELLAPSLRRQLVSLSVIWCLGLFGYYGASLASGFLFSSGGSMDYTEVLFTSCGEIVGTTAVLLTAWRFSAATVQPWCYFVSGIGCLAVLAAKLMNGPTILVAMLAFLVRAGSMGGSAATWVLTPAAFPTHIRSTAHSVLYTWGSAGSLLATLWPAKASTSVIMGSYALANLICVAMGLWQQRGLAPRGAFDSLLSDLHASNLERRARSSIARSSRLASRTASRTSTATGRPSNLSRPSWPLLPSRQIS</sequence>
<dbReference type="PROSITE" id="PS50850">
    <property type="entry name" value="MFS"/>
    <property type="match status" value="1"/>
</dbReference>
<dbReference type="InterPro" id="IPR005828">
    <property type="entry name" value="MFS_sugar_transport-like"/>
</dbReference>
<accession>A0A812IVA9</accession>
<evidence type="ECO:0000256" key="4">
    <source>
        <dbReference type="ARBA" id="ARBA00022989"/>
    </source>
</evidence>
<feature type="transmembrane region" description="Helical" evidence="7">
    <location>
        <begin position="325"/>
        <end position="343"/>
    </location>
</feature>
<feature type="domain" description="Major facilitator superfamily (MFS) profile" evidence="8">
    <location>
        <begin position="29"/>
        <end position="432"/>
    </location>
</feature>
<organism evidence="9 10">
    <name type="scientific">Symbiodinium pilosum</name>
    <name type="common">Dinoflagellate</name>
    <dbReference type="NCBI Taxonomy" id="2952"/>
    <lineage>
        <taxon>Eukaryota</taxon>
        <taxon>Sar</taxon>
        <taxon>Alveolata</taxon>
        <taxon>Dinophyceae</taxon>
        <taxon>Suessiales</taxon>
        <taxon>Symbiodiniaceae</taxon>
        <taxon>Symbiodinium</taxon>
    </lineage>
</organism>
<dbReference type="InterPro" id="IPR036259">
    <property type="entry name" value="MFS_trans_sf"/>
</dbReference>
<evidence type="ECO:0000256" key="6">
    <source>
        <dbReference type="SAM" id="MobiDB-lite"/>
    </source>
</evidence>
<dbReference type="PANTHER" id="PTHR23511">
    <property type="entry name" value="SYNAPTIC VESICLE GLYCOPROTEIN 2"/>
    <property type="match status" value="1"/>
</dbReference>
<evidence type="ECO:0000256" key="7">
    <source>
        <dbReference type="SAM" id="Phobius"/>
    </source>
</evidence>
<evidence type="ECO:0000256" key="3">
    <source>
        <dbReference type="ARBA" id="ARBA00022692"/>
    </source>
</evidence>
<proteinExistence type="predicted"/>
<feature type="transmembrane region" description="Helical" evidence="7">
    <location>
        <begin position="152"/>
        <end position="175"/>
    </location>
</feature>
<keyword evidence="10" id="KW-1185">Reference proteome</keyword>
<feature type="transmembrane region" description="Helical" evidence="7">
    <location>
        <begin position="96"/>
        <end position="114"/>
    </location>
</feature>
<evidence type="ECO:0000259" key="8">
    <source>
        <dbReference type="PROSITE" id="PS50850"/>
    </source>
</evidence>
<dbReference type="SUPFAM" id="SSF103473">
    <property type="entry name" value="MFS general substrate transporter"/>
    <property type="match status" value="1"/>
</dbReference>
<protein>
    <submittedName>
        <fullName evidence="9">Svop protein</fullName>
    </submittedName>
</protein>
<dbReference type="Proteomes" id="UP000649617">
    <property type="component" value="Unassembled WGS sequence"/>
</dbReference>
<feature type="region of interest" description="Disordered" evidence="6">
    <location>
        <begin position="460"/>
        <end position="498"/>
    </location>
</feature>
<evidence type="ECO:0000256" key="5">
    <source>
        <dbReference type="ARBA" id="ARBA00023136"/>
    </source>
</evidence>
<keyword evidence="4 7" id="KW-1133">Transmembrane helix</keyword>
<keyword evidence="2" id="KW-0813">Transport</keyword>
<feature type="transmembrane region" description="Helical" evidence="7">
    <location>
        <begin position="261"/>
        <end position="286"/>
    </location>
</feature>
<dbReference type="InterPro" id="IPR020846">
    <property type="entry name" value="MFS_dom"/>
</dbReference>
<evidence type="ECO:0000313" key="9">
    <source>
        <dbReference type="EMBL" id="CAE7186985.1"/>
    </source>
</evidence>
<dbReference type="PANTHER" id="PTHR23511:SF5">
    <property type="entry name" value="MAJOR FACILITATOR-TYPE TRANSPORTER HXNZ-RELATED"/>
    <property type="match status" value="1"/>
</dbReference>
<dbReference type="GO" id="GO:0022857">
    <property type="term" value="F:transmembrane transporter activity"/>
    <property type="evidence" value="ECO:0007669"/>
    <property type="project" value="InterPro"/>
</dbReference>
<dbReference type="PROSITE" id="PS51257">
    <property type="entry name" value="PROKAR_LIPOPROTEIN"/>
    <property type="match status" value="1"/>
</dbReference>
<evidence type="ECO:0000256" key="1">
    <source>
        <dbReference type="ARBA" id="ARBA00004141"/>
    </source>
</evidence>
<reference evidence="9" key="1">
    <citation type="submission" date="2021-02" db="EMBL/GenBank/DDBJ databases">
        <authorList>
            <person name="Dougan E. K."/>
            <person name="Rhodes N."/>
            <person name="Thang M."/>
            <person name="Chan C."/>
        </authorList>
    </citation>
    <scope>NUCLEOTIDE SEQUENCE</scope>
</reference>
<dbReference type="AlphaFoldDB" id="A0A812IVA9"/>
<dbReference type="OrthoDB" id="4139357at2759"/>
<evidence type="ECO:0000313" key="10">
    <source>
        <dbReference type="Proteomes" id="UP000649617"/>
    </source>
</evidence>